<dbReference type="InterPro" id="IPR000008">
    <property type="entry name" value="C2_dom"/>
</dbReference>
<dbReference type="InterPro" id="IPR031468">
    <property type="entry name" value="SMP_LBD"/>
</dbReference>
<organism evidence="15 16">
    <name type="scientific">Moniliophthora roreri</name>
    <name type="common">Frosty pod rot fungus</name>
    <name type="synonym">Monilia roreri</name>
    <dbReference type="NCBI Taxonomy" id="221103"/>
    <lineage>
        <taxon>Eukaryota</taxon>
        <taxon>Fungi</taxon>
        <taxon>Dikarya</taxon>
        <taxon>Basidiomycota</taxon>
        <taxon>Agaricomycotina</taxon>
        <taxon>Agaricomycetes</taxon>
        <taxon>Agaricomycetidae</taxon>
        <taxon>Agaricales</taxon>
        <taxon>Marasmiineae</taxon>
        <taxon>Marasmiaceae</taxon>
        <taxon>Moniliophthora</taxon>
    </lineage>
</organism>
<dbReference type="CDD" id="cd04041">
    <property type="entry name" value="C2A_fungal"/>
    <property type="match status" value="1"/>
</dbReference>
<evidence type="ECO:0000256" key="8">
    <source>
        <dbReference type="ARBA" id="ARBA00023055"/>
    </source>
</evidence>
<dbReference type="PANTHER" id="PTHR47348:SF2">
    <property type="entry name" value="MEIOTICALLY UP-REGULATED 190 PROTEIN"/>
    <property type="match status" value="1"/>
</dbReference>
<keyword evidence="3" id="KW-0597">Phosphoprotein</keyword>
<dbReference type="SMART" id="SM00239">
    <property type="entry name" value="C2"/>
    <property type="match status" value="2"/>
</dbReference>
<evidence type="ECO:0000313" key="16">
    <source>
        <dbReference type="Proteomes" id="UP000054988"/>
    </source>
</evidence>
<feature type="region of interest" description="Disordered" evidence="11">
    <location>
        <begin position="936"/>
        <end position="1001"/>
    </location>
</feature>
<feature type="region of interest" description="Disordered" evidence="11">
    <location>
        <begin position="580"/>
        <end position="622"/>
    </location>
</feature>
<dbReference type="Pfam" id="PF25669">
    <property type="entry name" value="SMP_MUG190-like"/>
    <property type="match status" value="1"/>
</dbReference>
<evidence type="ECO:0000256" key="12">
    <source>
        <dbReference type="SAM" id="Phobius"/>
    </source>
</evidence>
<evidence type="ECO:0000256" key="11">
    <source>
        <dbReference type="SAM" id="MobiDB-lite"/>
    </source>
</evidence>
<evidence type="ECO:0008006" key="17">
    <source>
        <dbReference type="Google" id="ProtNLM"/>
    </source>
</evidence>
<evidence type="ECO:0000256" key="1">
    <source>
        <dbReference type="ARBA" id="ARBA00004586"/>
    </source>
</evidence>
<feature type="compositionally biased region" description="Basic and acidic residues" evidence="11">
    <location>
        <begin position="580"/>
        <end position="608"/>
    </location>
</feature>
<keyword evidence="8" id="KW-0445">Lipid transport</keyword>
<comment type="caution">
    <text evidence="15">The sequence shown here is derived from an EMBL/GenBank/DDBJ whole genome shotgun (WGS) entry which is preliminary data.</text>
</comment>
<dbReference type="InterPro" id="IPR035892">
    <property type="entry name" value="C2_domain_sf"/>
</dbReference>
<keyword evidence="7 12" id="KW-1133">Transmembrane helix</keyword>
<dbReference type="Pfam" id="PF00168">
    <property type="entry name" value="C2"/>
    <property type="match status" value="2"/>
</dbReference>
<gene>
    <name evidence="15" type="ORF">WG66_18578</name>
</gene>
<evidence type="ECO:0000256" key="5">
    <source>
        <dbReference type="ARBA" id="ARBA00022737"/>
    </source>
</evidence>
<feature type="region of interest" description="Disordered" evidence="11">
    <location>
        <begin position="517"/>
        <end position="536"/>
    </location>
</feature>
<dbReference type="EMBL" id="LATX01002462">
    <property type="protein sequence ID" value="KTB28874.1"/>
    <property type="molecule type" value="Genomic_DNA"/>
</dbReference>
<evidence type="ECO:0000259" key="14">
    <source>
        <dbReference type="PROSITE" id="PS51847"/>
    </source>
</evidence>
<dbReference type="InterPro" id="IPR037767">
    <property type="entry name" value="C2A_Mug190-like"/>
</dbReference>
<dbReference type="InterPro" id="IPR037765">
    <property type="entry name" value="C2B_Tricalbin"/>
</dbReference>
<comment type="subcellular location">
    <subcellularLocation>
        <location evidence="1">Endoplasmic reticulum membrane</location>
    </subcellularLocation>
</comment>
<name>A0A0W0EXV3_MONRR</name>
<dbReference type="GO" id="GO:0006869">
    <property type="term" value="P:lipid transport"/>
    <property type="evidence" value="ECO:0007669"/>
    <property type="project" value="UniProtKB-KW"/>
</dbReference>
<dbReference type="PROSITE" id="PS50004">
    <property type="entry name" value="C2"/>
    <property type="match status" value="2"/>
</dbReference>
<feature type="compositionally biased region" description="Basic and acidic residues" evidence="11">
    <location>
        <begin position="54"/>
        <end position="69"/>
    </location>
</feature>
<feature type="domain" description="SMP-LTD" evidence="14">
    <location>
        <begin position="185"/>
        <end position="395"/>
    </location>
</feature>
<feature type="domain" description="C2" evidence="13">
    <location>
        <begin position="605"/>
        <end position="737"/>
    </location>
</feature>
<reference evidence="15 16" key="1">
    <citation type="submission" date="2015-12" db="EMBL/GenBank/DDBJ databases">
        <title>Draft genome sequence of Moniliophthora roreri, the causal agent of frosty pod rot of cacao.</title>
        <authorList>
            <person name="Aime M.C."/>
            <person name="Diaz-Valderrama J.R."/>
            <person name="Kijpornyongpan T."/>
            <person name="Phillips-Mora W."/>
        </authorList>
    </citation>
    <scope>NUCLEOTIDE SEQUENCE [LARGE SCALE GENOMIC DNA]</scope>
    <source>
        <strain evidence="15 16">MCA 2952</strain>
    </source>
</reference>
<dbReference type="Gene3D" id="2.60.40.150">
    <property type="entry name" value="C2 domain"/>
    <property type="match status" value="2"/>
</dbReference>
<feature type="compositionally biased region" description="Acidic residues" evidence="11">
    <location>
        <begin position="936"/>
        <end position="958"/>
    </location>
</feature>
<evidence type="ECO:0000256" key="9">
    <source>
        <dbReference type="ARBA" id="ARBA00023121"/>
    </source>
</evidence>
<dbReference type="eggNOG" id="KOG1012">
    <property type="taxonomic scope" value="Eukaryota"/>
</dbReference>
<evidence type="ECO:0000313" key="15">
    <source>
        <dbReference type="EMBL" id="KTB28874.1"/>
    </source>
</evidence>
<evidence type="ECO:0000256" key="3">
    <source>
        <dbReference type="ARBA" id="ARBA00022553"/>
    </source>
</evidence>
<dbReference type="PANTHER" id="PTHR47348">
    <property type="entry name" value="MEIOTICALLY UP-REGULATED GENE 190 PROTEIN"/>
    <property type="match status" value="1"/>
</dbReference>
<evidence type="ECO:0000256" key="7">
    <source>
        <dbReference type="ARBA" id="ARBA00022989"/>
    </source>
</evidence>
<protein>
    <recommendedName>
        <fullName evidence="17">Meiotically up-regulated gene 190 protein</fullName>
    </recommendedName>
</protein>
<evidence type="ECO:0000256" key="6">
    <source>
        <dbReference type="ARBA" id="ARBA00022824"/>
    </source>
</evidence>
<evidence type="ECO:0000256" key="10">
    <source>
        <dbReference type="ARBA" id="ARBA00023136"/>
    </source>
</evidence>
<feature type="transmembrane region" description="Helical" evidence="12">
    <location>
        <begin position="96"/>
        <end position="114"/>
    </location>
</feature>
<keyword evidence="4 12" id="KW-0812">Transmembrane</keyword>
<feature type="region of interest" description="Disordered" evidence="11">
    <location>
        <begin position="1"/>
        <end position="69"/>
    </location>
</feature>
<evidence type="ECO:0000256" key="4">
    <source>
        <dbReference type="ARBA" id="ARBA00022692"/>
    </source>
</evidence>
<dbReference type="CDD" id="cd21676">
    <property type="entry name" value="SMP_Mug190"/>
    <property type="match status" value="1"/>
</dbReference>
<dbReference type="SUPFAM" id="SSF49562">
    <property type="entry name" value="C2 domain (Calcium/lipid-binding domain, CaLB)"/>
    <property type="match status" value="2"/>
</dbReference>
<dbReference type="Proteomes" id="UP000054988">
    <property type="component" value="Unassembled WGS sequence"/>
</dbReference>
<keyword evidence="6" id="KW-0256">Endoplasmic reticulum</keyword>
<feature type="domain" description="C2" evidence="13">
    <location>
        <begin position="393"/>
        <end position="524"/>
    </location>
</feature>
<dbReference type="AlphaFoldDB" id="A0A0W0EXV3"/>
<feature type="transmembrane region" description="Helical" evidence="12">
    <location>
        <begin position="134"/>
        <end position="154"/>
    </location>
</feature>
<evidence type="ECO:0000259" key="13">
    <source>
        <dbReference type="PROSITE" id="PS50004"/>
    </source>
</evidence>
<keyword evidence="10 12" id="KW-0472">Membrane</keyword>
<keyword evidence="5" id="KW-0677">Repeat</keyword>
<proteinExistence type="predicted"/>
<evidence type="ECO:0000256" key="2">
    <source>
        <dbReference type="ARBA" id="ARBA00022448"/>
    </source>
</evidence>
<dbReference type="Pfam" id="PF25331">
    <property type="entry name" value="C2_Mug190_3rd"/>
    <property type="match status" value="1"/>
</dbReference>
<feature type="compositionally biased region" description="Gly residues" evidence="11">
    <location>
        <begin position="976"/>
        <end position="987"/>
    </location>
</feature>
<dbReference type="InterPro" id="IPR057349">
    <property type="entry name" value="C2_Mug190_3rd"/>
</dbReference>
<feature type="transmembrane region" description="Helical" evidence="12">
    <location>
        <begin position="295"/>
        <end position="314"/>
    </location>
</feature>
<accession>A0A0W0EXV3</accession>
<dbReference type="CDD" id="cd04052">
    <property type="entry name" value="C2B_Tricalbin-like"/>
    <property type="match status" value="1"/>
</dbReference>
<dbReference type="PROSITE" id="PS51847">
    <property type="entry name" value="SMP"/>
    <property type="match status" value="1"/>
</dbReference>
<dbReference type="GO" id="GO:0008289">
    <property type="term" value="F:lipid binding"/>
    <property type="evidence" value="ECO:0007669"/>
    <property type="project" value="UniProtKB-KW"/>
</dbReference>
<keyword evidence="2" id="KW-0813">Transport</keyword>
<sequence>MSSQPSPPPPDKANNSKQNEREVTDPVTHLPIKIHDTTSVELEQIPPPSSSEVKAAEDKQEDTQKHHDGMEDVVKEEMSKGWWEDVNTERRKRTQAAVIAAVGAAVGGTLSLSLSRLLGSLFGVTGGFIWTDLLIGSVGSFALALGIGGTVFYWGQYEKTKDKLVPRKKEQTVEKQWSRNPAQKHPETASWLNSFLDALWPIVNPSLFTALADMLEDALQASLPKFINGVRVADIGQGAESVRILGVRWLDGGDANEERDGMEAEEGDFVNLEVAIAYRARAQSKNAGLRGRSGNIHLLMQFWLSGGVVLPVWAEVTGLLTTARLRLQLTPNPPFLSVMTLTLLGQPKVSLTATPLAKNFMNVMDIPGLSNWLQRSIDEAVAQYVAPRSLTMDLKTILMGREKMDTESAGIIVVTIKSAQGFKEGDSSKMWKSSEGRTGDPYVAVGWAKWGKPLWFTRILQNESNPVWEETCFMLVGPAELNAQERLRLQLWDSDRFTADDLLGTVEVPLKDVMQSSETKNRISDREDEFTGDDGTSWPGQLRWSLGYFSKTTLEQHLSNREENAEEIKHKIVEEAEDKLREAEGRNHEENSEIEQQKREDLKERSDEIIASSPPPQEWPSGILSVRLEQINGVEVPQVRQSGANKDIEEEDSDDLPSPYCTIIINHEMVYRTRTKMKANNPYFDAGTEKFIKDWRNSIVMIAVRDSRLHEADPLIGVVVIPLYKILKNRSQLTDSFPLAGGVGFGRMKCSLLFRSVQAKLPRQLLGWETGTLEIYPESIRAVPGLPAELSSCRILLRTLYGKGKVYPKQEDGGNAEWHQKRDKPIRLPVKKRYSSCLLVQFRKRVLGPDQTPVFGTIWLRAVPDEEVVTIKMALRKNKGNVMERSRFNATEDIGEKIGDLEMKIKVWPGLSGYHHHLADKDLSMADVMEVLDGAEEQSGETLGDDEGLDESDSDSDDSSSSSSSSSSSEDEVSGKNGGKEGIGGRLRGAKTGLKDYNNRRGELHRRHRGLMQWSMARKVAWIGREAEDKANEVTQGFRKRFKHQQMDGGVEKEA</sequence>
<keyword evidence="9" id="KW-0446">Lipid-binding</keyword>
<dbReference type="GO" id="GO:0061817">
    <property type="term" value="P:endoplasmic reticulum-plasma membrane tethering"/>
    <property type="evidence" value="ECO:0007669"/>
    <property type="project" value="InterPro"/>
</dbReference>
<feature type="compositionally biased region" description="Pro residues" evidence="11">
    <location>
        <begin position="1"/>
        <end position="11"/>
    </location>
</feature>
<dbReference type="GO" id="GO:0005789">
    <property type="term" value="C:endoplasmic reticulum membrane"/>
    <property type="evidence" value="ECO:0007669"/>
    <property type="project" value="UniProtKB-SubCell"/>
</dbReference>
<feature type="compositionally biased region" description="Low complexity" evidence="11">
    <location>
        <begin position="959"/>
        <end position="968"/>
    </location>
</feature>